<feature type="chain" id="PRO_5047259066" evidence="1">
    <location>
        <begin position="29"/>
        <end position="310"/>
    </location>
</feature>
<evidence type="ECO:0000313" key="2">
    <source>
        <dbReference type="EMBL" id="MDX6191716.1"/>
    </source>
</evidence>
<sequence length="310" mass="34822">MKKNTTGKNVFFLLLFLLSINFSMVGQMDPQYSQYMYTTTYFNPAYAGSDNCTNITGSYRSQWIGLDGAPKTASISMNAPMYKKMGVGVSLINDNIGPMQENNLALDLSYGLDIDNFKLAFGIKTSLNVLNIDFTKLKIYNDLDPVFASNVENQLSPNVGAGVYAYSSRFYVGLSVPQMIMTKRYNEENYSVVHRKFQTYLIGGYVFDLDYNLKFKPTFMIKNIEGAPLQADVSANFLYAEKFNAGISYRVGSSFSALCGFQVTNNLFIGYSYDTEVTKLTNYNSGSHELFVGFKIFKSGSSKNLEPRFF</sequence>
<dbReference type="NCBIfam" id="TIGR03519">
    <property type="entry name" value="T9SS_PorP_fam"/>
    <property type="match status" value="1"/>
</dbReference>
<dbReference type="RefSeq" id="WP_230002240.1">
    <property type="nucleotide sequence ID" value="NZ_CP087134.1"/>
</dbReference>
<dbReference type="EMBL" id="JAWXVI010000012">
    <property type="protein sequence ID" value="MDX6191716.1"/>
    <property type="molecule type" value="Genomic_DNA"/>
</dbReference>
<feature type="signal peptide" evidence="1">
    <location>
        <begin position="1"/>
        <end position="28"/>
    </location>
</feature>
<comment type="caution">
    <text evidence="2">The sequence shown here is derived from an EMBL/GenBank/DDBJ whole genome shotgun (WGS) entry which is preliminary data.</text>
</comment>
<proteinExistence type="predicted"/>
<keyword evidence="3" id="KW-1185">Reference proteome</keyword>
<name>A0ABU4RMJ6_9FLAO</name>
<dbReference type="Pfam" id="PF11751">
    <property type="entry name" value="PorP_SprF"/>
    <property type="match status" value="1"/>
</dbReference>
<dbReference type="Proteomes" id="UP001273350">
    <property type="component" value="Unassembled WGS sequence"/>
</dbReference>
<organism evidence="2 3">
    <name type="scientific">Flavobacterium cupriresistens</name>
    <dbReference type="NCBI Taxonomy" id="2893885"/>
    <lineage>
        <taxon>Bacteria</taxon>
        <taxon>Pseudomonadati</taxon>
        <taxon>Bacteroidota</taxon>
        <taxon>Flavobacteriia</taxon>
        <taxon>Flavobacteriales</taxon>
        <taxon>Flavobacteriaceae</taxon>
        <taxon>Flavobacterium</taxon>
    </lineage>
</organism>
<reference evidence="2 3" key="1">
    <citation type="submission" date="2023-11" db="EMBL/GenBank/DDBJ databases">
        <title>Unpublished Manusciprt.</title>
        <authorList>
            <person name="Saticioglu I.B."/>
            <person name="Ay H."/>
            <person name="Ajmi N."/>
            <person name="Altun S."/>
            <person name="Duman M."/>
        </authorList>
    </citation>
    <scope>NUCLEOTIDE SEQUENCE [LARGE SCALE GENOMIC DNA]</scope>
    <source>
        <strain evidence="2 3">Fl-318</strain>
    </source>
</reference>
<accession>A0ABU4RMJ6</accession>
<evidence type="ECO:0000313" key="3">
    <source>
        <dbReference type="Proteomes" id="UP001273350"/>
    </source>
</evidence>
<keyword evidence="1" id="KW-0732">Signal</keyword>
<protein>
    <submittedName>
        <fullName evidence="2">Type IX secretion system membrane protein PorP/SprF</fullName>
    </submittedName>
</protein>
<evidence type="ECO:0000256" key="1">
    <source>
        <dbReference type="SAM" id="SignalP"/>
    </source>
</evidence>
<dbReference type="InterPro" id="IPR019861">
    <property type="entry name" value="PorP/SprF_Bacteroidetes"/>
</dbReference>
<gene>
    <name evidence="2" type="ORF">SGQ83_20340</name>
</gene>